<dbReference type="InParanoid" id="G3P7L1"/>
<evidence type="ECO:0000313" key="3">
    <source>
        <dbReference type="Ensembl" id="ENSGACP00000013585.2"/>
    </source>
</evidence>
<dbReference type="Bgee" id="ENSGACG00000010284">
    <property type="expression patterns" value="Expressed in pharyngeal gill and 13 other cell types or tissues"/>
</dbReference>
<dbReference type="SUPFAM" id="SSF54197">
    <property type="entry name" value="HIT-like"/>
    <property type="match status" value="1"/>
</dbReference>
<feature type="domain" description="HIT" evidence="2">
    <location>
        <begin position="14"/>
        <end position="125"/>
    </location>
</feature>
<dbReference type="InterPro" id="IPR036265">
    <property type="entry name" value="HIT-like_sf"/>
</dbReference>
<evidence type="ECO:0000259" key="2">
    <source>
        <dbReference type="PROSITE" id="PS51084"/>
    </source>
</evidence>
<dbReference type="Gene3D" id="3.30.428.10">
    <property type="entry name" value="HIT-like"/>
    <property type="match status" value="1"/>
</dbReference>
<name>G3P7L1_GASAC</name>
<sequence length="169" mass="19291">MTELNSDPSTETCIFCLISKGQDKNTEVIKENKELVCFRDIVPAAPHHYLVVPKEHIRDCLSLHAGHVDLVKMMAKMGMAVLHDQGISDVKDISLGFHQPPYTSVAHLHLHVLAPASQIYEDMEYKFIPNSYRFVTVNAIAMTTLYAFVWEEHYLEVFSTNEITKRTNE</sequence>
<dbReference type="InterPro" id="IPR011146">
    <property type="entry name" value="HIT-like"/>
</dbReference>
<accession>G3P7L1</accession>
<dbReference type="FunCoup" id="G3P7L1">
    <property type="interactions" value="739"/>
</dbReference>
<feature type="short sequence motif" description="Histidine triad motif" evidence="1">
    <location>
        <begin position="107"/>
        <end position="111"/>
    </location>
</feature>
<dbReference type="GO" id="GO:0003824">
    <property type="term" value="F:catalytic activity"/>
    <property type="evidence" value="ECO:0007669"/>
    <property type="project" value="InterPro"/>
</dbReference>
<dbReference type="Proteomes" id="UP000007635">
    <property type="component" value="Chromosome XVIII"/>
</dbReference>
<evidence type="ECO:0000313" key="4">
    <source>
        <dbReference type="Proteomes" id="UP000007635"/>
    </source>
</evidence>
<organism evidence="3 4">
    <name type="scientific">Gasterosteus aculeatus aculeatus</name>
    <name type="common">three-spined stickleback</name>
    <dbReference type="NCBI Taxonomy" id="481459"/>
    <lineage>
        <taxon>Eukaryota</taxon>
        <taxon>Metazoa</taxon>
        <taxon>Chordata</taxon>
        <taxon>Craniata</taxon>
        <taxon>Vertebrata</taxon>
        <taxon>Euteleostomi</taxon>
        <taxon>Actinopterygii</taxon>
        <taxon>Neopterygii</taxon>
        <taxon>Teleostei</taxon>
        <taxon>Neoteleostei</taxon>
        <taxon>Acanthomorphata</taxon>
        <taxon>Eupercaria</taxon>
        <taxon>Perciformes</taxon>
        <taxon>Cottioidei</taxon>
        <taxon>Gasterosteales</taxon>
        <taxon>Gasterosteidae</taxon>
        <taxon>Gasterosteus</taxon>
    </lineage>
</organism>
<dbReference type="AlphaFoldDB" id="G3P7L1"/>
<reference evidence="3" key="3">
    <citation type="submission" date="2025-09" db="UniProtKB">
        <authorList>
            <consortium name="Ensembl"/>
        </authorList>
    </citation>
    <scope>IDENTIFICATION</scope>
</reference>
<dbReference type="STRING" id="69293.ENSGACP00000013585"/>
<dbReference type="GeneTree" id="ENSGT00510000047616"/>
<dbReference type="Ensembl" id="ENSGACT00000013610.2">
    <property type="protein sequence ID" value="ENSGACP00000013585.2"/>
    <property type="gene ID" value="ENSGACG00000010284.2"/>
</dbReference>
<protein>
    <recommendedName>
        <fullName evidence="2">HIT domain-containing protein</fullName>
    </recommendedName>
</protein>
<dbReference type="OMA" id="VETCIFC"/>
<dbReference type="PROSITE" id="PS51084">
    <property type="entry name" value="HIT_2"/>
    <property type="match status" value="1"/>
</dbReference>
<dbReference type="Pfam" id="PF11969">
    <property type="entry name" value="DcpS_C"/>
    <property type="match status" value="1"/>
</dbReference>
<keyword evidence="4" id="KW-1185">Reference proteome</keyword>
<reference evidence="3 4" key="1">
    <citation type="journal article" date="2021" name="G3 (Bethesda)">
        <title>Improved contiguity of the threespine stickleback genome using long-read sequencing.</title>
        <authorList>
            <person name="Nath S."/>
            <person name="Shaw D.E."/>
            <person name="White M.A."/>
        </authorList>
    </citation>
    <scope>NUCLEOTIDE SEQUENCE [LARGE SCALE GENOMIC DNA]</scope>
    <source>
        <strain evidence="3 4">Lake Benthic</strain>
    </source>
</reference>
<reference evidence="3" key="2">
    <citation type="submission" date="2025-08" db="UniProtKB">
        <authorList>
            <consortium name="Ensembl"/>
        </authorList>
    </citation>
    <scope>IDENTIFICATION</scope>
</reference>
<proteinExistence type="predicted"/>
<evidence type="ECO:0000256" key="1">
    <source>
        <dbReference type="PROSITE-ProRule" id="PRU00464"/>
    </source>
</evidence>
<dbReference type="PANTHER" id="PTHR12486:SF6">
    <property type="entry name" value="ADENOSINE 5'-MONOPHOSPHORAMIDASE HINT3"/>
    <property type="match status" value="1"/>
</dbReference>
<dbReference type="eggNOG" id="KOG4359">
    <property type="taxonomic scope" value="Eukaryota"/>
</dbReference>
<dbReference type="PANTHER" id="PTHR12486">
    <property type="entry name" value="APRATAXIN-RELATED"/>
    <property type="match status" value="1"/>
</dbReference>